<feature type="compositionally biased region" description="Basic residues" evidence="1">
    <location>
        <begin position="234"/>
        <end position="250"/>
    </location>
</feature>
<dbReference type="EMBL" id="CADCUI010000001">
    <property type="protein sequence ID" value="CAA9320340.1"/>
    <property type="molecule type" value="Genomic_DNA"/>
</dbReference>
<feature type="compositionally biased region" description="Basic residues" evidence="1">
    <location>
        <begin position="41"/>
        <end position="55"/>
    </location>
</feature>
<feature type="compositionally biased region" description="Basic residues" evidence="1">
    <location>
        <begin position="14"/>
        <end position="33"/>
    </location>
</feature>
<gene>
    <name evidence="2" type="ORF">AVDCRST_MAG34-1397</name>
</gene>
<organism evidence="2">
    <name type="scientific">uncultured Nocardioidaceae bacterium</name>
    <dbReference type="NCBI Taxonomy" id="253824"/>
    <lineage>
        <taxon>Bacteria</taxon>
        <taxon>Bacillati</taxon>
        <taxon>Actinomycetota</taxon>
        <taxon>Actinomycetes</taxon>
        <taxon>Propionibacteriales</taxon>
        <taxon>Nocardioidaceae</taxon>
        <taxon>environmental samples</taxon>
    </lineage>
</organism>
<feature type="compositionally biased region" description="Basic residues" evidence="1">
    <location>
        <begin position="260"/>
        <end position="273"/>
    </location>
</feature>
<feature type="non-terminal residue" evidence="2">
    <location>
        <position position="284"/>
    </location>
</feature>
<feature type="compositionally biased region" description="Basic residues" evidence="1">
    <location>
        <begin position="126"/>
        <end position="136"/>
    </location>
</feature>
<feature type="region of interest" description="Disordered" evidence="1">
    <location>
        <begin position="1"/>
        <end position="284"/>
    </location>
</feature>
<protein>
    <submittedName>
        <fullName evidence="2">HAD-superfamily hydrolase, subfamily IIB</fullName>
    </submittedName>
</protein>
<reference evidence="2" key="1">
    <citation type="submission" date="2020-02" db="EMBL/GenBank/DDBJ databases">
        <authorList>
            <person name="Meier V. D."/>
        </authorList>
    </citation>
    <scope>NUCLEOTIDE SEQUENCE</scope>
    <source>
        <strain evidence="2">AVDCRST_MAG34</strain>
    </source>
</reference>
<proteinExistence type="predicted"/>
<keyword evidence="2" id="KW-0378">Hydrolase</keyword>
<feature type="compositionally biased region" description="Low complexity" evidence="1">
    <location>
        <begin position="1"/>
        <end position="13"/>
    </location>
</feature>
<evidence type="ECO:0000313" key="2">
    <source>
        <dbReference type="EMBL" id="CAA9320340.1"/>
    </source>
</evidence>
<sequence length="284" mass="31672">ERCAPAGGLAAAARRARHRRDALHRRPRRRLQHGGRDRVARRTRCRRPRRRRRGPRGAGDRALHVRDHPGAGHARPAPPRGRSGVDGRLERLGDVRLPPGGGAHDGHLRRQRGRQAPPRARPARAGGRRGDRRRLPRQPALPRGRDHRRDGAGVGRRARRRAGHPGDPPRPRRQRARLRGARREGRPARHQLLHRVDGVARPRAHGGVKGLRSRLGLRAARGGGRGRPRDRGRSQRHRDARVGRPGRRHGPGPARGAGSGRRRHRPRPGRRGCPRAGPLVPRAV</sequence>
<feature type="non-terminal residue" evidence="2">
    <location>
        <position position="1"/>
    </location>
</feature>
<feature type="compositionally biased region" description="Basic and acidic residues" evidence="1">
    <location>
        <begin position="83"/>
        <end position="94"/>
    </location>
</feature>
<evidence type="ECO:0000256" key="1">
    <source>
        <dbReference type="SAM" id="MobiDB-lite"/>
    </source>
</evidence>
<feature type="compositionally biased region" description="Basic residues" evidence="1">
    <location>
        <begin position="171"/>
        <end position="180"/>
    </location>
</feature>
<accession>A0A6J4L0C0</accession>
<name>A0A6J4L0C0_9ACTN</name>
<dbReference type="AlphaFoldDB" id="A0A6J4L0C0"/>
<feature type="compositionally biased region" description="Basic and acidic residues" evidence="1">
    <location>
        <begin position="58"/>
        <end position="70"/>
    </location>
</feature>
<dbReference type="GO" id="GO:0016787">
    <property type="term" value="F:hydrolase activity"/>
    <property type="evidence" value="ECO:0007669"/>
    <property type="project" value="UniProtKB-KW"/>
</dbReference>